<dbReference type="AlphaFoldDB" id="A0A1E5Q8F8"/>
<dbReference type="Gene3D" id="3.30.450.20">
    <property type="entry name" value="PAS domain"/>
    <property type="match status" value="1"/>
</dbReference>
<dbReference type="SUPFAM" id="SSF47384">
    <property type="entry name" value="Homodimeric domain of signal transducing histidine kinase"/>
    <property type="match status" value="1"/>
</dbReference>
<evidence type="ECO:0000256" key="5">
    <source>
        <dbReference type="ARBA" id="ARBA00022553"/>
    </source>
</evidence>
<evidence type="ECO:0000256" key="4">
    <source>
        <dbReference type="ARBA" id="ARBA00022475"/>
    </source>
</evidence>
<evidence type="ECO:0000256" key="2">
    <source>
        <dbReference type="ARBA" id="ARBA00004236"/>
    </source>
</evidence>
<dbReference type="FunFam" id="1.10.287.130:FF:000008">
    <property type="entry name" value="Two-component sensor histidine kinase"/>
    <property type="match status" value="1"/>
</dbReference>
<evidence type="ECO:0000256" key="9">
    <source>
        <dbReference type="ARBA" id="ARBA00022840"/>
    </source>
</evidence>
<organism evidence="13 14">
    <name type="scientific">Magnetovibrio blakemorei</name>
    <dbReference type="NCBI Taxonomy" id="28181"/>
    <lineage>
        <taxon>Bacteria</taxon>
        <taxon>Pseudomonadati</taxon>
        <taxon>Pseudomonadota</taxon>
        <taxon>Alphaproteobacteria</taxon>
        <taxon>Rhodospirillales</taxon>
        <taxon>Magnetovibrionaceae</taxon>
        <taxon>Magnetovibrio</taxon>
    </lineage>
</organism>
<comment type="caution">
    <text evidence="13">The sequence shown here is derived from an EMBL/GenBank/DDBJ whole genome shotgun (WGS) entry which is preliminary data.</text>
</comment>
<dbReference type="PANTHER" id="PTHR45453">
    <property type="entry name" value="PHOSPHATE REGULON SENSOR PROTEIN PHOR"/>
    <property type="match status" value="1"/>
</dbReference>
<dbReference type="Gene3D" id="3.30.565.10">
    <property type="entry name" value="Histidine kinase-like ATPase, C-terminal domain"/>
    <property type="match status" value="1"/>
</dbReference>
<dbReference type="InterPro" id="IPR035965">
    <property type="entry name" value="PAS-like_dom_sf"/>
</dbReference>
<evidence type="ECO:0000259" key="12">
    <source>
        <dbReference type="PROSITE" id="PS50109"/>
    </source>
</evidence>
<evidence type="ECO:0000313" key="14">
    <source>
        <dbReference type="Proteomes" id="UP000095347"/>
    </source>
</evidence>
<dbReference type="InterPro" id="IPR036890">
    <property type="entry name" value="HATPase_C_sf"/>
</dbReference>
<dbReference type="GO" id="GO:0016036">
    <property type="term" value="P:cellular response to phosphate starvation"/>
    <property type="evidence" value="ECO:0007669"/>
    <property type="project" value="TreeGrafter"/>
</dbReference>
<comment type="catalytic activity">
    <reaction evidence="1">
        <text>ATP + protein L-histidine = ADP + protein N-phospho-L-histidine.</text>
        <dbReference type="EC" id="2.7.13.3"/>
    </reaction>
</comment>
<dbReference type="InterPro" id="IPR004358">
    <property type="entry name" value="Sig_transdc_His_kin-like_C"/>
</dbReference>
<evidence type="ECO:0000256" key="1">
    <source>
        <dbReference type="ARBA" id="ARBA00000085"/>
    </source>
</evidence>
<keyword evidence="9" id="KW-0067">ATP-binding</keyword>
<evidence type="ECO:0000256" key="10">
    <source>
        <dbReference type="ARBA" id="ARBA00023012"/>
    </source>
</evidence>
<evidence type="ECO:0000256" key="7">
    <source>
        <dbReference type="ARBA" id="ARBA00022741"/>
    </source>
</evidence>
<proteinExistence type="predicted"/>
<evidence type="ECO:0000256" key="3">
    <source>
        <dbReference type="ARBA" id="ARBA00012438"/>
    </source>
</evidence>
<dbReference type="InterPro" id="IPR036097">
    <property type="entry name" value="HisK_dim/P_sf"/>
</dbReference>
<dbReference type="Proteomes" id="UP000095347">
    <property type="component" value="Unassembled WGS sequence"/>
</dbReference>
<dbReference type="Pfam" id="PF13188">
    <property type="entry name" value="PAS_8"/>
    <property type="match status" value="1"/>
</dbReference>
<dbReference type="FunFam" id="3.30.565.10:FF:000006">
    <property type="entry name" value="Sensor histidine kinase WalK"/>
    <property type="match status" value="1"/>
</dbReference>
<name>A0A1E5Q8F8_9PROT</name>
<sequence>MALVPGFMVLAAFAADKTVSVTEALLSAGVIALGAGWAGFKQSRAFPETVTKVDTTLASVILDALPDPVVLLDGRRRVLAANRAADELLGAGMQGRDISLILRQPEAQEALKKTVSGELPRADTDLVFETPVRRAYQLQVMGVARSEALSVRAVAALHEVTALKNTETMRADFVANVSHELRSPLSALSGFIETLQTSAQDDPEAQERFLGIMSGEAARMARLIDDLLSLSQIEVNEHIRPTLPVALGDLLHEVVDSVQVHVDQKGMSIVTDFPADMPDVPGNKDQLREVFQNLVDNAVKYGTPKSTVTIKVKAVETLVEVGTPGIEITVSDQSDGIAPEHLPRLTERFYRIDKGRSRLMGGTGLGLAIVKHIVNRHRGRLIVTSVMGQGSQFRVLLPCFDK</sequence>
<dbReference type="SUPFAM" id="SSF55874">
    <property type="entry name" value="ATPase domain of HSP90 chaperone/DNA topoisomerase II/histidine kinase"/>
    <property type="match status" value="1"/>
</dbReference>
<dbReference type="Pfam" id="PF00512">
    <property type="entry name" value="HisKA"/>
    <property type="match status" value="1"/>
</dbReference>
<dbReference type="SUPFAM" id="SSF55785">
    <property type="entry name" value="PYP-like sensor domain (PAS domain)"/>
    <property type="match status" value="1"/>
</dbReference>
<dbReference type="InterPro" id="IPR003661">
    <property type="entry name" value="HisK_dim/P_dom"/>
</dbReference>
<evidence type="ECO:0000256" key="8">
    <source>
        <dbReference type="ARBA" id="ARBA00022777"/>
    </source>
</evidence>
<keyword evidence="5" id="KW-0597">Phosphoprotein</keyword>
<dbReference type="SMART" id="SM00387">
    <property type="entry name" value="HATPase_c"/>
    <property type="match status" value="1"/>
</dbReference>
<evidence type="ECO:0000256" key="6">
    <source>
        <dbReference type="ARBA" id="ARBA00022679"/>
    </source>
</evidence>
<dbReference type="SMART" id="SM00388">
    <property type="entry name" value="HisKA"/>
    <property type="match status" value="1"/>
</dbReference>
<keyword evidence="6" id="KW-0808">Transferase</keyword>
<dbReference type="InterPro" id="IPR005467">
    <property type="entry name" value="His_kinase_dom"/>
</dbReference>
<keyword evidence="14" id="KW-1185">Reference proteome</keyword>
<keyword evidence="10" id="KW-0902">Two-component regulatory system</keyword>
<keyword evidence="4" id="KW-1003">Cell membrane</keyword>
<keyword evidence="11" id="KW-0472">Membrane</keyword>
<accession>A0A1E5Q8F8</accession>
<dbReference type="STRING" id="28181.BEN30_09115"/>
<dbReference type="EC" id="2.7.13.3" evidence="3"/>
<dbReference type="EMBL" id="MCGG01000021">
    <property type="protein sequence ID" value="OEJ67647.1"/>
    <property type="molecule type" value="Genomic_DNA"/>
</dbReference>
<evidence type="ECO:0000256" key="11">
    <source>
        <dbReference type="ARBA" id="ARBA00023136"/>
    </source>
</evidence>
<keyword evidence="7" id="KW-0547">Nucleotide-binding</keyword>
<dbReference type="PROSITE" id="PS50109">
    <property type="entry name" value="HIS_KIN"/>
    <property type="match status" value="1"/>
</dbReference>
<gene>
    <name evidence="13" type="ORF">BEN30_09115</name>
</gene>
<feature type="domain" description="Histidine kinase" evidence="12">
    <location>
        <begin position="176"/>
        <end position="401"/>
    </location>
</feature>
<dbReference type="PRINTS" id="PR00344">
    <property type="entry name" value="BCTRLSENSOR"/>
</dbReference>
<dbReference type="GO" id="GO:0005886">
    <property type="term" value="C:plasma membrane"/>
    <property type="evidence" value="ECO:0007669"/>
    <property type="project" value="UniProtKB-SubCell"/>
</dbReference>
<dbReference type="GO" id="GO:0000155">
    <property type="term" value="F:phosphorelay sensor kinase activity"/>
    <property type="evidence" value="ECO:0007669"/>
    <property type="project" value="InterPro"/>
</dbReference>
<dbReference type="CDD" id="cd00082">
    <property type="entry name" value="HisKA"/>
    <property type="match status" value="1"/>
</dbReference>
<dbReference type="InterPro" id="IPR050351">
    <property type="entry name" value="BphY/WalK/GraS-like"/>
</dbReference>
<dbReference type="Pfam" id="PF02518">
    <property type="entry name" value="HATPase_c"/>
    <property type="match status" value="1"/>
</dbReference>
<dbReference type="PANTHER" id="PTHR45453:SF1">
    <property type="entry name" value="PHOSPHATE REGULON SENSOR PROTEIN PHOR"/>
    <property type="match status" value="1"/>
</dbReference>
<keyword evidence="8" id="KW-0418">Kinase</keyword>
<dbReference type="InterPro" id="IPR000014">
    <property type="entry name" value="PAS"/>
</dbReference>
<protein>
    <recommendedName>
        <fullName evidence="3">histidine kinase</fullName>
        <ecNumber evidence="3">2.7.13.3</ecNumber>
    </recommendedName>
</protein>
<reference evidence="14" key="1">
    <citation type="submission" date="2016-07" db="EMBL/GenBank/DDBJ databases">
        <authorList>
            <person name="Florea S."/>
            <person name="Webb J.S."/>
            <person name="Jaromczyk J."/>
            <person name="Schardl C.L."/>
        </authorList>
    </citation>
    <scope>NUCLEOTIDE SEQUENCE [LARGE SCALE GENOMIC DNA]</scope>
    <source>
        <strain evidence="14">MV-1</strain>
    </source>
</reference>
<evidence type="ECO:0000313" key="13">
    <source>
        <dbReference type="EMBL" id="OEJ67647.1"/>
    </source>
</evidence>
<dbReference type="GO" id="GO:0005524">
    <property type="term" value="F:ATP binding"/>
    <property type="evidence" value="ECO:0007669"/>
    <property type="project" value="UniProtKB-KW"/>
</dbReference>
<dbReference type="GO" id="GO:0004721">
    <property type="term" value="F:phosphoprotein phosphatase activity"/>
    <property type="evidence" value="ECO:0007669"/>
    <property type="project" value="TreeGrafter"/>
</dbReference>
<dbReference type="Gene3D" id="1.10.287.130">
    <property type="match status" value="1"/>
</dbReference>
<comment type="subcellular location">
    <subcellularLocation>
        <location evidence="2">Cell membrane</location>
    </subcellularLocation>
</comment>
<dbReference type="InterPro" id="IPR003594">
    <property type="entry name" value="HATPase_dom"/>
</dbReference>